<organism evidence="1 2">
    <name type="scientific">Zalaria obscura</name>
    <dbReference type="NCBI Taxonomy" id="2024903"/>
    <lineage>
        <taxon>Eukaryota</taxon>
        <taxon>Fungi</taxon>
        <taxon>Dikarya</taxon>
        <taxon>Ascomycota</taxon>
        <taxon>Pezizomycotina</taxon>
        <taxon>Dothideomycetes</taxon>
        <taxon>Dothideomycetidae</taxon>
        <taxon>Dothideales</taxon>
        <taxon>Zalariaceae</taxon>
        <taxon>Zalaria</taxon>
    </lineage>
</organism>
<protein>
    <submittedName>
        <fullName evidence="1">Ran-specific GTPase-activating protein 30</fullName>
    </submittedName>
</protein>
<evidence type="ECO:0000313" key="1">
    <source>
        <dbReference type="EMBL" id="KAK8217613.1"/>
    </source>
</evidence>
<sequence length="799" mass="87156">MDAFLGKASSGIAITSTYAIRQCSRLLKAAPRGSDREELVSLQMRLESKIRIISPAIDMIELIAARGNTSLESAVTLTKEIRYEIQSLGVRLANAAHEEELLRRQSKRAKSREQNEIELRAIVNSVRKLLTRIEDAVPLINLAITTSGVNLSTTLPATVSPSRLLQASTFLTAADSQYASHPGQPVQVGPTHTLSLYMLFAGHAWRPQDEEDIRETTWKEVIHKARLKLMRVPLNNLYDVPGGSNLEAGEVAGAQDDQSARQIPAEGLSSEFAYQLLLIEDLNDDRVHTAEEDGTQPGPYDDVALAGIRDVIPIHEISKIFYADTGKILGIGSEGETNSPILLLKRDVSAEPPRRMMERWHTEEPAVADGAEESFTSGDETEGEADEGHEKCSDTGSVAEEHAEVDVPTAVASVQDDDSDDQAALDAQILRDSTPKLEEVPEFPSPEPHGGPSAWRLPPGLDPEWVAFEVYTEDPSSEDESDLLSSEPNGEDSRPSSSRQGSVDPSLTTALSKLKLRSPTPSSPGLTAAETEEVRGPQPASLMPATPSGPIKTSLSLLEMLIRLTALQQFRQSSHLTIEDELLNFFLEDSSTTGAGPNAEYRRQVRWEARRRVGFDPYDESPIKRRGEEYLAHPQGHGTPPPQDWQEYGASQYGDGGSGGGYYDQGPGWERRYSRSATPDYPRPSIEYPYSRRTSAGPPSSPSPRLPQPPATSSPAPQRSTPARAGSERSLATPPISTGAKGRQHFLRSKSETKTRSPLGREVNTAPDYAGQNSDSALGTSPSSEKLSENLRRKKGKKK</sequence>
<comment type="caution">
    <text evidence="1">The sequence shown here is derived from an EMBL/GenBank/DDBJ whole genome shotgun (WGS) entry which is preliminary data.</text>
</comment>
<name>A0ACC3SP41_9PEZI</name>
<reference evidence="1" key="1">
    <citation type="submission" date="2024-02" db="EMBL/GenBank/DDBJ databases">
        <title>Metagenome Assembled Genome of Zalaria obscura JY119.</title>
        <authorList>
            <person name="Vighnesh L."/>
            <person name="Jagadeeshwari U."/>
            <person name="Venkata Ramana C."/>
            <person name="Sasikala C."/>
        </authorList>
    </citation>
    <scope>NUCLEOTIDE SEQUENCE</scope>
    <source>
        <strain evidence="1">JY119</strain>
    </source>
</reference>
<gene>
    <name evidence="1" type="primary">YRB30</name>
    <name evidence="1" type="ORF">M8818_001372</name>
</gene>
<keyword evidence="2" id="KW-1185">Reference proteome</keyword>
<dbReference type="EMBL" id="JAMKPW020000005">
    <property type="protein sequence ID" value="KAK8217613.1"/>
    <property type="molecule type" value="Genomic_DNA"/>
</dbReference>
<evidence type="ECO:0000313" key="2">
    <source>
        <dbReference type="Proteomes" id="UP001320706"/>
    </source>
</evidence>
<dbReference type="Proteomes" id="UP001320706">
    <property type="component" value="Unassembled WGS sequence"/>
</dbReference>
<accession>A0ACC3SP41</accession>
<proteinExistence type="predicted"/>